<dbReference type="Gene3D" id="3.40.50.300">
    <property type="entry name" value="P-loop containing nucleotide triphosphate hydrolases"/>
    <property type="match status" value="1"/>
</dbReference>
<accession>A0A941EZV1</accession>
<dbReference type="GO" id="GO:0006355">
    <property type="term" value="P:regulation of DNA-templated transcription"/>
    <property type="evidence" value="ECO:0007669"/>
    <property type="project" value="InterPro"/>
</dbReference>
<dbReference type="InterPro" id="IPR039187">
    <property type="entry name" value="SNO_AAA"/>
</dbReference>
<sequence length="1463" mass="163981">MKGLITIKNGVLYVDLGKKAPIHVNGRLRELGFSSRNNKSYFLTKPLTESKWDYLNGLVQYEGLGMPYIPAAEQGFILNTVVPDSMGYEMHIAIRKVKAAIGKPLFDYVKEKLHYTSEQLIKSLAAEQVDSVALAIYNIEEKNQGIIIGDQTGIGKGRQAAAMIRYGIKQGMTPIFLSEKPNLFSDIYRDLVDIQSDEYTPFIVNARDSKTHIKDINGNIVHQALPKVQQDKILKAGKLPGEYDFVCATYSQFNQPDKKPLKPSFLQRVATDSLIVMDEAHNSSGSSNTGLFMQSVLRLTKGVVFLSATYAKRPDNMPIYAQKTAMSEANMTSEDLVDAIANGGVALQEVLSSQLVLEGQLIRRERSFEGVEVNYFNLDKYAKEHERVADIVTDIIRDIISFQEVHIDPVVDELDDIAAAEGKEVTERMGTKRAGVDNSPYFSKVFNVINQLLFSIKAEAVADHTIELLKQGMKPVVAFASTMGAFVEDLGDVDDIVKSDFSGVLEKGLDSVMQISVRNPDGSTAKQRIELATLPQPSQNEYYRILDKIDRVSVGISVSPIDIIIQKIEAAGFSVGEVTGRKLALKYGDFKLTPQRDKRLKLSDIPKSVKLIMPEFQQKAIVGSEEHWGILENFENTIKQIPKIGKSTKAYDEARKKTASVLQLNDFVFPKLHYFYGGSDWYITEWDGKDMFYGYTILNGDMQNAEFGYISREELTSLYMGPLKGGVELDFFFDGSKPLSYYLKSGLNGVSINTNVAQILRRKKESTNDLFRQFNNNEIDCLLINQSGSTGASAHAIVTDKVPEHEVKKRVMVILQAELNINTEIQKRGRINRTGQVLKPRYDYLISTIPAEKRLMMMLKKKLKSLDANTTSSQKSSEDQLKSDDFLNKYGSKVVMEYLIENPALNRKLGDPLGLGGDDEKTGAKDDEKPLDHAAHKVSGRVAILPIKEQEQFYNDILLRYHDYVDYLKQNDEYDLELETLNLQAETISKKVIKAGKGGTSAFSQDTFMEKCECNVLKKPFKQDELAKELADVLDGRSGVDIRNEIVSAHNEFVADSLKSELLAVEDKYHNLIQNITNEPKFKKAKDEDAYIQVRTKELEDAKGKSIAQKTKEINNRKDYMNSLLMFFTPGRGLLVPALGFDMGGESVKALCLGVMVDMNRKNPFAPSAVKVRIAVADSRRQLAYPCSGDTGKELERIQARTYRMSSADAQNVLDKWNEHTSSFQKSRRIRYIFTGNLLQASGDNGKLVSYTTMAGDVKKGVLMPESWSPGNDKNETNSDAYVVVSAKDAAHYIKSMSMGHGATSENKIGIFRNPKGFKFIIPKGRSTQAIYKDADIINLVENEHGFEMVSGSMTGVVSDSNIVKILELMGNRHGISFKVGRQIYEDHIEPNRTGFQDSDKLTDDAKKYLANDKESFEQKVMMQNSKRLKSDQKKSKKDDKTRKLRLLKLRAKAIIIKQKQAA</sequence>
<reference evidence="5" key="1">
    <citation type="journal article" date="2018" name="Int. J. Syst. Evol. Microbiol.">
        <title>Carboxylicivirga sediminis sp. nov., isolated from coastal sediment.</title>
        <authorList>
            <person name="Wang F.Q."/>
            <person name="Ren L.H."/>
            <person name="Zou R.J."/>
            <person name="Sun Y.Z."/>
            <person name="Liu X.J."/>
            <person name="Jiang F."/>
            <person name="Liu L.J."/>
        </authorList>
    </citation>
    <scope>NUCLEOTIDE SEQUENCE</scope>
    <source>
        <strain evidence="5">JR1</strain>
    </source>
</reference>
<feature type="compositionally biased region" description="Basic and acidic residues" evidence="3">
    <location>
        <begin position="918"/>
        <end position="931"/>
    </location>
</feature>
<evidence type="ECO:0000256" key="2">
    <source>
        <dbReference type="SAM" id="Coils"/>
    </source>
</evidence>
<comment type="similarity">
    <text evidence="1">Belongs to the SBNO family.</text>
</comment>
<dbReference type="PANTHER" id="PTHR12706">
    <property type="entry name" value="STRAWBERRY NOTCH-RELATED"/>
    <property type="match status" value="1"/>
</dbReference>
<dbReference type="InterPro" id="IPR014001">
    <property type="entry name" value="Helicase_ATP-bd"/>
</dbReference>
<feature type="region of interest" description="Disordered" evidence="3">
    <location>
        <begin position="1421"/>
        <end position="1443"/>
    </location>
</feature>
<dbReference type="InterPro" id="IPR027417">
    <property type="entry name" value="P-loop_NTPase"/>
</dbReference>
<feature type="compositionally biased region" description="Basic and acidic residues" evidence="3">
    <location>
        <begin position="1429"/>
        <end position="1442"/>
    </location>
</feature>
<evidence type="ECO:0000256" key="3">
    <source>
        <dbReference type="SAM" id="MobiDB-lite"/>
    </source>
</evidence>
<dbReference type="InterPro" id="IPR026937">
    <property type="entry name" value="SBNO_Helicase_C_dom"/>
</dbReference>
<feature type="region of interest" description="Disordered" evidence="3">
    <location>
        <begin position="910"/>
        <end position="931"/>
    </location>
</feature>
<dbReference type="Pfam" id="PF13872">
    <property type="entry name" value="AAA_34"/>
    <property type="match status" value="1"/>
</dbReference>
<dbReference type="InterPro" id="IPR021341">
    <property type="entry name" value="DUF2958"/>
</dbReference>
<dbReference type="PANTHER" id="PTHR12706:SF30">
    <property type="entry name" value="PROTEIN STRAWBERRY NOTCH-RELATED"/>
    <property type="match status" value="1"/>
</dbReference>
<keyword evidence="6" id="KW-1185">Reference proteome</keyword>
<keyword evidence="2" id="KW-0175">Coiled coil</keyword>
<protein>
    <submittedName>
        <fullName evidence="5">Strawberry notch family protein</fullName>
    </submittedName>
</protein>
<feature type="domain" description="Helicase ATP-binding" evidence="4">
    <location>
        <begin position="137"/>
        <end position="328"/>
    </location>
</feature>
<comment type="caution">
    <text evidence="5">The sequence shown here is derived from an EMBL/GenBank/DDBJ whole genome shotgun (WGS) entry which is preliminary data.</text>
</comment>
<proteinExistence type="inferred from homology"/>
<dbReference type="Pfam" id="PF13871">
    <property type="entry name" value="Helicase_C_4"/>
    <property type="match status" value="1"/>
</dbReference>
<evidence type="ECO:0000259" key="4">
    <source>
        <dbReference type="PROSITE" id="PS51192"/>
    </source>
</evidence>
<evidence type="ECO:0000313" key="5">
    <source>
        <dbReference type="EMBL" id="MBR8534438.1"/>
    </source>
</evidence>
<dbReference type="RefSeq" id="WP_212188341.1">
    <property type="nucleotide sequence ID" value="NZ_JAGTAR010000002.1"/>
</dbReference>
<dbReference type="SUPFAM" id="SSF52540">
    <property type="entry name" value="P-loop containing nucleoside triphosphate hydrolases"/>
    <property type="match status" value="2"/>
</dbReference>
<dbReference type="InterPro" id="IPR026741">
    <property type="entry name" value="SNO"/>
</dbReference>
<dbReference type="Pfam" id="PF11171">
    <property type="entry name" value="DUF2958"/>
    <property type="match status" value="1"/>
</dbReference>
<dbReference type="PROSITE" id="PS51192">
    <property type="entry name" value="HELICASE_ATP_BIND_1"/>
    <property type="match status" value="1"/>
</dbReference>
<organism evidence="5 6">
    <name type="scientific">Carboxylicivirga sediminis</name>
    <dbReference type="NCBI Taxonomy" id="2006564"/>
    <lineage>
        <taxon>Bacteria</taxon>
        <taxon>Pseudomonadati</taxon>
        <taxon>Bacteroidota</taxon>
        <taxon>Bacteroidia</taxon>
        <taxon>Marinilabiliales</taxon>
        <taxon>Marinilabiliaceae</taxon>
        <taxon>Carboxylicivirga</taxon>
    </lineage>
</organism>
<name>A0A941EZV1_9BACT</name>
<feature type="coiled-coil region" evidence="2">
    <location>
        <begin position="964"/>
        <end position="991"/>
    </location>
</feature>
<evidence type="ECO:0000256" key="1">
    <source>
        <dbReference type="ARBA" id="ARBA00006992"/>
    </source>
</evidence>
<dbReference type="Proteomes" id="UP000679220">
    <property type="component" value="Unassembled WGS sequence"/>
</dbReference>
<dbReference type="EMBL" id="JAGTAR010000002">
    <property type="protein sequence ID" value="MBR8534438.1"/>
    <property type="molecule type" value="Genomic_DNA"/>
</dbReference>
<gene>
    <name evidence="5" type="ORF">KDU71_02615</name>
</gene>
<evidence type="ECO:0000313" key="6">
    <source>
        <dbReference type="Proteomes" id="UP000679220"/>
    </source>
</evidence>
<reference evidence="5" key="2">
    <citation type="submission" date="2021-04" db="EMBL/GenBank/DDBJ databases">
        <authorList>
            <person name="Zhang T."/>
            <person name="Zhang Y."/>
            <person name="Lu D."/>
            <person name="Zuo D."/>
            <person name="Du Z."/>
        </authorList>
    </citation>
    <scope>NUCLEOTIDE SEQUENCE</scope>
    <source>
        <strain evidence="5">JR1</strain>
    </source>
</reference>